<reference evidence="2 3" key="1">
    <citation type="submission" date="2015-02" db="EMBL/GenBank/DDBJ databases">
        <authorList>
            <person name="Ju K.-S."/>
            <person name="Doroghazi J.R."/>
            <person name="Metcalf W."/>
        </authorList>
    </citation>
    <scope>NUCLEOTIDE SEQUENCE [LARGE SCALE GENOMIC DNA]</scope>
    <source>
        <strain evidence="2 3">NRRL B-16140</strain>
    </source>
</reference>
<dbReference type="Proteomes" id="UP000033393">
    <property type="component" value="Unassembled WGS sequence"/>
</dbReference>
<feature type="region of interest" description="Disordered" evidence="1">
    <location>
        <begin position="543"/>
        <end position="564"/>
    </location>
</feature>
<feature type="compositionally biased region" description="Polar residues" evidence="1">
    <location>
        <begin position="554"/>
        <end position="564"/>
    </location>
</feature>
<dbReference type="OrthoDB" id="3660943at2"/>
<dbReference type="PATRIC" id="fig|68170.10.peg.6365"/>
<organism evidence="2 3">
    <name type="scientific">Lentzea aerocolonigenes</name>
    <name type="common">Lechevalieria aerocolonigenes</name>
    <name type="synonym">Saccharothrix aerocolonigenes</name>
    <dbReference type="NCBI Taxonomy" id="68170"/>
    <lineage>
        <taxon>Bacteria</taxon>
        <taxon>Bacillati</taxon>
        <taxon>Actinomycetota</taxon>
        <taxon>Actinomycetes</taxon>
        <taxon>Pseudonocardiales</taxon>
        <taxon>Pseudonocardiaceae</taxon>
        <taxon>Lentzea</taxon>
    </lineage>
</organism>
<evidence type="ECO:0000256" key="1">
    <source>
        <dbReference type="SAM" id="MobiDB-lite"/>
    </source>
</evidence>
<keyword evidence="3" id="KW-1185">Reference proteome</keyword>
<protein>
    <submittedName>
        <fullName evidence="2">Uncharacterized protein</fullName>
    </submittedName>
</protein>
<evidence type="ECO:0000313" key="2">
    <source>
        <dbReference type="EMBL" id="KJK45592.1"/>
    </source>
</evidence>
<comment type="caution">
    <text evidence="2">The sequence shown here is derived from an EMBL/GenBank/DDBJ whole genome shotgun (WGS) entry which is preliminary data.</text>
</comment>
<dbReference type="AlphaFoldDB" id="A0A0F0GU96"/>
<dbReference type="EMBL" id="JYJG01000204">
    <property type="protein sequence ID" value="KJK45592.1"/>
    <property type="molecule type" value="Genomic_DNA"/>
</dbReference>
<accession>A0A0F0GU96</accession>
<name>A0A0F0GU96_LENAE</name>
<sequence length="1014" mass="110300">MRQRTLLIALSAVAIVAAAGIAIVLQPDEAAVQQQQPGFTVSFAAAESALGEDRENQLRDWARIGLASHLDLDTQKMRDAFFDALPIRDNGFADLTRQPTGPGRSLLHQDTLHLLIPRDDSNDKRTAGLLLDQHRTDTGTDPAEVQLHRYEIRDTTIVITDEDTQSTNDFRAQNGYVAERVDDGLGKFLTKAKHLSTLELRGREVWAGGWNWPGPDVTAEDISVLQRAYAKHDPPAFSLDPPAVAPTLEDIEAALKNVPEETIDQLLAGEVDRELIWAGLVDQATPDELTANGLPTDRTDLWTMLNILEGRPLYNEARYEGGIGGTELGMTLFYTDLIAKQWVDGVGDGVPTITGFVPDSKAVTPPAHCATSSTTESGRLWFGQNDKAFNFTNDKASLGAQSTRLFSRSDGEEGEVEPSYSFGRGLHWWDEHYQQVADHEAQYARLDQVMRWSGALEWLQSKGKQLPETEPKNDLKFADWYRDRTDLKERGDVRPVQPPSAKQEAVLTKPSKAYRDCGFYGVRGGVSLGDGIARVGDGYQADLPAPVRRAGPTDKSSTLNNGTGKITEVTVDNRHEVVDRVERTLTTSNGTARTETRATGREVIPLGDLKVMQPGTNVRELATTLKADRGKIDYRVDYQGNHLGTLTTARSRSFISLSWAKGIVGRMVKALQPIQHGKSLDDNVFYSQRDANGQTLHRIGGKDEPWLTVGPDRPATGFALRVGTHNPDGITTHLLAELQPRAPPTGDYMTLTPTPDGPPAATFSDTPPTGTPIQVHTPDGRNSQLHVDKDRVTVSSADPLLGHNGAVEGAAVLRDVANALARQGETDGLLRAVQLGDVGAMIGKDEIFVSSPADQWSTRVQQALTGGDATMRITDGQAIHVDKSPMHHVGTQKATLGEVLNSPSTTFYVNESFRATLATKDGPVVADALRQNMTVTVREVTAENEQTVPADVKIYRNAEWSRVDTPPRFGVSTSLNIIVTLNSTPPSTPAKPSGAATRIVLICPEDDNANGCGD</sequence>
<evidence type="ECO:0000313" key="3">
    <source>
        <dbReference type="Proteomes" id="UP000033393"/>
    </source>
</evidence>
<proteinExistence type="predicted"/>
<gene>
    <name evidence="2" type="ORF">UK23_25530</name>
</gene>
<dbReference type="RefSeq" id="WP_045314171.1">
    <property type="nucleotide sequence ID" value="NZ_JYJG01000204.1"/>
</dbReference>